<feature type="domain" description="Mechanosensitive ion channel MscS C-terminal" evidence="11">
    <location>
        <begin position="700"/>
        <end position="781"/>
    </location>
</feature>
<evidence type="ECO:0000256" key="4">
    <source>
        <dbReference type="ARBA" id="ARBA00022692"/>
    </source>
</evidence>
<dbReference type="InterPro" id="IPR049278">
    <property type="entry name" value="MS_channel_C"/>
</dbReference>
<sequence length="861" mass="95449">MDERVLRCCVAVLFFLLSQSFTQFCFAATPQTPPTQPAAQADGKKDESAKHVPDQVDTWESVWASQRDMLNEINEKAAIMREKFAKDAAGLTKKTPLFEEEARRLLVLVNNFQEWPNPMEAVSRRIASTMLEERQDLEPLILGRAEVQALLDRVSYLADSLPEDVRGGRVDAEMQAYVKDIAQAKSRLAAVLAKYDSSLGPYMTLLERLEKTRADIASRLPVLWKDYYLQDPVPWLSLETWEEIPQNMRYSVQSMVLRQAVEMPVAAEQWVTAGLRFALCLCFTCVAKFLLGRRLLTPTSSPAGRHIFQISLPCLCLGFSLAASSISTGGEFFRLLLALGNLGIIAGQIFLAWDMRLLKNPEAGVSRAPLWRLMPLTFCAYTLLYLPLAKPLTLVLWTALVAVSLVRLRRQRAEEASSLQLECGILECEPVALWFCLALSLLGLHIYSMTLYLFFVSSSLALELCLGSMGLISEFNGRLPSEGARAAVAHLLIALAAPVVLVTAVTGVLLWVGTLPGGMYLLKEYLLKGVNVGATQFNIIQLLLIISAFYLTRAAVSMGTRLLSKLPGQGLEIDSTLIPPMQTALTYLVWCFFGLFALRSLGMELSNLAMVAGGLSVGIGLGMQTIVNNFISGLILIFSRTLQAGDVVEVDGVTGRVRKISVRATMVETYDNALIYVPNSEFVSSRLTNWTRNSRSVRREISLGVAYGSNTELVMKLMLGIASGHRNVLKYPAPSIAFADFGVSTLDFSLHFWVKDYDVGVSTSSDIRLEIEKQFRQHRIEVAFPQMDLHIKEMPPRVKIPQQPAERRGVACGRLKRPASRGTHYCGRSKIWRAGKAWANASVVQRDSNTGGRSRGERLAF</sequence>
<dbReference type="RefSeq" id="WP_096399834.1">
    <property type="nucleotide sequence ID" value="NZ_AP017368.1"/>
</dbReference>
<keyword evidence="4 8" id="KW-0812">Transmembrane</keyword>
<feature type="transmembrane region" description="Helical" evidence="8">
    <location>
        <begin position="487"/>
        <end position="512"/>
    </location>
</feature>
<evidence type="ECO:0000256" key="2">
    <source>
        <dbReference type="ARBA" id="ARBA00008017"/>
    </source>
</evidence>
<name>A0A1J1DR38_9BACT</name>
<keyword evidence="13" id="KW-1185">Reference proteome</keyword>
<dbReference type="PANTHER" id="PTHR30347">
    <property type="entry name" value="POTASSIUM CHANNEL RELATED"/>
    <property type="match status" value="1"/>
</dbReference>
<dbReference type="Gene3D" id="3.30.70.100">
    <property type="match status" value="1"/>
</dbReference>
<dbReference type="InterPro" id="IPR023408">
    <property type="entry name" value="MscS_beta-dom_sf"/>
</dbReference>
<evidence type="ECO:0000313" key="13">
    <source>
        <dbReference type="Proteomes" id="UP000242645"/>
    </source>
</evidence>
<feature type="region of interest" description="Disordered" evidence="7">
    <location>
        <begin position="32"/>
        <end position="54"/>
    </location>
</feature>
<dbReference type="InterPro" id="IPR052702">
    <property type="entry name" value="MscS-like_channel"/>
</dbReference>
<dbReference type="Pfam" id="PF21082">
    <property type="entry name" value="MS_channel_3rd"/>
    <property type="match status" value="1"/>
</dbReference>
<dbReference type="OrthoDB" id="9799209at2"/>
<dbReference type="SUPFAM" id="SSF82689">
    <property type="entry name" value="Mechanosensitive channel protein MscS (YggB), C-terminal domain"/>
    <property type="match status" value="1"/>
</dbReference>
<accession>A0A1J1DR38</accession>
<organism evidence="12 13">
    <name type="scientific">Candidatus Desulfovibrio trichonymphae</name>
    <dbReference type="NCBI Taxonomy" id="1725232"/>
    <lineage>
        <taxon>Bacteria</taxon>
        <taxon>Pseudomonadati</taxon>
        <taxon>Thermodesulfobacteriota</taxon>
        <taxon>Desulfovibrionia</taxon>
        <taxon>Desulfovibrionales</taxon>
        <taxon>Desulfovibrionaceae</taxon>
        <taxon>Desulfovibrio</taxon>
    </lineage>
</organism>
<keyword evidence="9" id="KW-0732">Signal</keyword>
<feature type="compositionally biased region" description="Basic and acidic residues" evidence="7">
    <location>
        <begin position="42"/>
        <end position="54"/>
    </location>
</feature>
<feature type="transmembrane region" description="Helical" evidence="8">
    <location>
        <begin position="431"/>
        <end position="447"/>
    </location>
</feature>
<dbReference type="Proteomes" id="UP000242645">
    <property type="component" value="Chromosome"/>
</dbReference>
<keyword evidence="5 8" id="KW-1133">Transmembrane helix</keyword>
<dbReference type="EMBL" id="AP017368">
    <property type="protein sequence ID" value="BAV92321.1"/>
    <property type="molecule type" value="Genomic_DNA"/>
</dbReference>
<feature type="chain" id="PRO_5009618571" evidence="9">
    <location>
        <begin position="28"/>
        <end position="861"/>
    </location>
</feature>
<keyword evidence="6 8" id="KW-0472">Membrane</keyword>
<protein>
    <submittedName>
        <fullName evidence="12">Small-conductance mechanosensitive ion channel MscS</fullName>
    </submittedName>
</protein>
<evidence type="ECO:0000256" key="6">
    <source>
        <dbReference type="ARBA" id="ARBA00023136"/>
    </source>
</evidence>
<feature type="transmembrane region" description="Helical" evidence="8">
    <location>
        <begin position="608"/>
        <end position="631"/>
    </location>
</feature>
<feature type="transmembrane region" description="Helical" evidence="8">
    <location>
        <begin position="303"/>
        <end position="326"/>
    </location>
</feature>
<dbReference type="SUPFAM" id="SSF50182">
    <property type="entry name" value="Sm-like ribonucleoproteins"/>
    <property type="match status" value="1"/>
</dbReference>
<feature type="transmembrane region" description="Helical" evidence="8">
    <location>
        <begin position="332"/>
        <end position="358"/>
    </location>
</feature>
<dbReference type="GO" id="GO:0008381">
    <property type="term" value="F:mechanosensitive monoatomic ion channel activity"/>
    <property type="evidence" value="ECO:0007669"/>
    <property type="project" value="UniProtKB-ARBA"/>
</dbReference>
<evidence type="ECO:0000256" key="1">
    <source>
        <dbReference type="ARBA" id="ARBA00004651"/>
    </source>
</evidence>
<proteinExistence type="inferred from homology"/>
<dbReference type="SUPFAM" id="SSF82861">
    <property type="entry name" value="Mechanosensitive channel protein MscS (YggB), transmembrane region"/>
    <property type="match status" value="1"/>
</dbReference>
<dbReference type="InterPro" id="IPR011014">
    <property type="entry name" value="MscS_channel_TM-2"/>
</dbReference>
<dbReference type="KEGG" id="dtr:RSDT_0809"/>
<keyword evidence="3" id="KW-1003">Cell membrane</keyword>
<evidence type="ECO:0000256" key="5">
    <source>
        <dbReference type="ARBA" id="ARBA00022989"/>
    </source>
</evidence>
<dbReference type="AlphaFoldDB" id="A0A1J1DR38"/>
<reference evidence="12 13" key="1">
    <citation type="journal article" date="2017" name="ISME J.">
        <title>Genome of 'Ca. Desulfovibrio trichonymphae', an H2-oxidizing bacterium in a tripartite symbiotic system within a protist cell in the termite gut.</title>
        <authorList>
            <person name="Kuwahara H."/>
            <person name="Yuki M."/>
            <person name="Izawa K."/>
            <person name="Ohkuma M."/>
            <person name="Hongoh Y."/>
        </authorList>
    </citation>
    <scope>NUCLEOTIDE SEQUENCE [LARGE SCALE GENOMIC DNA]</scope>
    <source>
        <strain evidence="12 13">Rs-N31</strain>
    </source>
</reference>
<feature type="domain" description="Mechanosensitive ion channel MscS" evidence="10">
    <location>
        <begin position="625"/>
        <end position="692"/>
    </location>
</feature>
<feature type="transmembrane region" description="Helical" evidence="8">
    <location>
        <begin position="532"/>
        <end position="551"/>
    </location>
</feature>
<dbReference type="InterPro" id="IPR011066">
    <property type="entry name" value="MscS_channel_C_sf"/>
</dbReference>
<evidence type="ECO:0000259" key="10">
    <source>
        <dbReference type="Pfam" id="PF00924"/>
    </source>
</evidence>
<evidence type="ECO:0000256" key="8">
    <source>
        <dbReference type="SAM" id="Phobius"/>
    </source>
</evidence>
<comment type="subcellular location">
    <subcellularLocation>
        <location evidence="1">Cell membrane</location>
        <topology evidence="1">Multi-pass membrane protein</topology>
    </subcellularLocation>
</comment>
<dbReference type="GO" id="GO:0005886">
    <property type="term" value="C:plasma membrane"/>
    <property type="evidence" value="ECO:0007669"/>
    <property type="project" value="UniProtKB-SubCell"/>
</dbReference>
<dbReference type="PANTHER" id="PTHR30347:SF1">
    <property type="entry name" value="MECHANOSENSITIVE CHANNEL MSCK"/>
    <property type="match status" value="1"/>
</dbReference>
<feature type="transmembrane region" description="Helical" evidence="8">
    <location>
        <begin position="584"/>
        <end position="602"/>
    </location>
</feature>
<feature type="transmembrane region" description="Helical" evidence="8">
    <location>
        <begin position="270"/>
        <end position="291"/>
    </location>
</feature>
<comment type="similarity">
    <text evidence="2">Belongs to the MscS (TC 1.A.23) family.</text>
</comment>
<gene>
    <name evidence="12" type="primary">mscS</name>
    <name evidence="12" type="ORF">RSDT_0809</name>
</gene>
<evidence type="ECO:0000256" key="9">
    <source>
        <dbReference type="SAM" id="SignalP"/>
    </source>
</evidence>
<evidence type="ECO:0000313" key="12">
    <source>
        <dbReference type="EMBL" id="BAV92321.1"/>
    </source>
</evidence>
<dbReference type="InterPro" id="IPR010920">
    <property type="entry name" value="LSM_dom_sf"/>
</dbReference>
<dbReference type="Gene3D" id="2.30.30.60">
    <property type="match status" value="1"/>
</dbReference>
<dbReference type="Gene3D" id="1.10.287.1260">
    <property type="match status" value="1"/>
</dbReference>
<evidence type="ECO:0000256" key="7">
    <source>
        <dbReference type="SAM" id="MobiDB-lite"/>
    </source>
</evidence>
<evidence type="ECO:0000256" key="3">
    <source>
        <dbReference type="ARBA" id="ARBA00022475"/>
    </source>
</evidence>
<dbReference type="Pfam" id="PF00924">
    <property type="entry name" value="MS_channel_2nd"/>
    <property type="match status" value="1"/>
</dbReference>
<feature type="signal peptide" evidence="9">
    <location>
        <begin position="1"/>
        <end position="27"/>
    </location>
</feature>
<dbReference type="InterPro" id="IPR006685">
    <property type="entry name" value="MscS_channel_2nd"/>
</dbReference>
<evidence type="ECO:0000259" key="11">
    <source>
        <dbReference type="Pfam" id="PF21082"/>
    </source>
</evidence>